<dbReference type="AlphaFoldDB" id="A0A8X6KPW6"/>
<evidence type="ECO:0000313" key="3">
    <source>
        <dbReference type="Proteomes" id="UP000887116"/>
    </source>
</evidence>
<dbReference type="EMBL" id="BMAO01002358">
    <property type="protein sequence ID" value="GFQ80211.1"/>
    <property type="molecule type" value="Genomic_DNA"/>
</dbReference>
<dbReference type="Proteomes" id="UP000887116">
    <property type="component" value="Unassembled WGS sequence"/>
</dbReference>
<feature type="transmembrane region" description="Helical" evidence="1">
    <location>
        <begin position="159"/>
        <end position="181"/>
    </location>
</feature>
<evidence type="ECO:0008006" key="4">
    <source>
        <dbReference type="Google" id="ProtNLM"/>
    </source>
</evidence>
<organism evidence="2 3">
    <name type="scientific">Trichonephila clavata</name>
    <name type="common">Joro spider</name>
    <name type="synonym">Nephila clavata</name>
    <dbReference type="NCBI Taxonomy" id="2740835"/>
    <lineage>
        <taxon>Eukaryota</taxon>
        <taxon>Metazoa</taxon>
        <taxon>Ecdysozoa</taxon>
        <taxon>Arthropoda</taxon>
        <taxon>Chelicerata</taxon>
        <taxon>Arachnida</taxon>
        <taxon>Araneae</taxon>
        <taxon>Araneomorphae</taxon>
        <taxon>Entelegynae</taxon>
        <taxon>Araneoidea</taxon>
        <taxon>Nephilidae</taxon>
        <taxon>Trichonephila</taxon>
    </lineage>
</organism>
<keyword evidence="3" id="KW-1185">Reference proteome</keyword>
<gene>
    <name evidence="2" type="primary">AVEN_213416_1</name>
    <name evidence="2" type="ORF">TNCT_50301</name>
</gene>
<feature type="transmembrane region" description="Helical" evidence="1">
    <location>
        <begin position="118"/>
        <end position="138"/>
    </location>
</feature>
<evidence type="ECO:0000313" key="2">
    <source>
        <dbReference type="EMBL" id="GFQ80211.1"/>
    </source>
</evidence>
<keyword evidence="1" id="KW-0812">Transmembrane</keyword>
<reference evidence="2" key="1">
    <citation type="submission" date="2020-07" db="EMBL/GenBank/DDBJ databases">
        <title>Multicomponent nature underlies the extraordinary mechanical properties of spider dragline silk.</title>
        <authorList>
            <person name="Kono N."/>
            <person name="Nakamura H."/>
            <person name="Mori M."/>
            <person name="Yoshida Y."/>
            <person name="Ohtoshi R."/>
            <person name="Malay A.D."/>
            <person name="Moran D.A.P."/>
            <person name="Tomita M."/>
            <person name="Numata K."/>
            <person name="Arakawa K."/>
        </authorList>
    </citation>
    <scope>NUCLEOTIDE SEQUENCE</scope>
</reference>
<protein>
    <recommendedName>
        <fullName evidence="4">Gustatory receptor</fullName>
    </recommendedName>
</protein>
<feature type="transmembrane region" description="Helical" evidence="1">
    <location>
        <begin position="89"/>
        <end position="112"/>
    </location>
</feature>
<name>A0A8X6KPW6_TRICU</name>
<feature type="transmembrane region" description="Helical" evidence="1">
    <location>
        <begin position="391"/>
        <end position="409"/>
    </location>
</feature>
<feature type="transmembrane region" description="Helical" evidence="1">
    <location>
        <begin position="218"/>
        <end position="237"/>
    </location>
</feature>
<sequence>MTEDQIDCVAKMSNKFLGINRRRKTSPNSNLGIFGQNQIKLLPDTNLLSLEIERNSAENNIPNFLFTFLCCAGLVQVSQKRARQCKTWLFVNFLLILGTVDFFVVMVTNHIFVYKTTVTLFLTLVLTLVICFLMRRTRRRMRVLLLKLQYLPPSTEERIFNVLAPFIFFLQVVSATTITIVCDKKISSTMFAYGNELKSQWAQIILIFLKEYSFLFTYQVYPCLIAIVYCTICVRCSNSVRNLTRKIYVCSPEQFGPSEQIQVLHYKTKIDEVLKITQEIFSAPSFCLIVSNSISCYSMLGSYLMDTMMMHQLIQASFIGICSFLYLTGILWISGTLPVELNKLRDTFYEKAYLRCISFGFSSEPNFRREILDKREFVFTGCDVLHYRRSSVLAVVGTLITYTLLVVNIP</sequence>
<keyword evidence="1" id="KW-1133">Transmembrane helix</keyword>
<keyword evidence="1" id="KW-0472">Membrane</keyword>
<feature type="transmembrane region" description="Helical" evidence="1">
    <location>
        <begin position="313"/>
        <end position="333"/>
    </location>
</feature>
<accession>A0A8X6KPW6</accession>
<proteinExistence type="predicted"/>
<evidence type="ECO:0000256" key="1">
    <source>
        <dbReference type="SAM" id="Phobius"/>
    </source>
</evidence>
<comment type="caution">
    <text evidence="2">The sequence shown here is derived from an EMBL/GenBank/DDBJ whole genome shotgun (WGS) entry which is preliminary data.</text>
</comment>